<dbReference type="SUPFAM" id="SSF89392">
    <property type="entry name" value="Prokaryotic lipoproteins and lipoprotein localization factors"/>
    <property type="match status" value="1"/>
</dbReference>
<comment type="subcellular location">
    <subcellularLocation>
        <location evidence="1">Cell envelope</location>
    </subcellularLocation>
</comment>
<evidence type="ECO:0000256" key="2">
    <source>
        <dbReference type="ARBA" id="ARBA00009194"/>
    </source>
</evidence>
<dbReference type="Pfam" id="PF07161">
    <property type="entry name" value="LppX_LprAFG"/>
    <property type="match status" value="1"/>
</dbReference>
<dbReference type="InterPro" id="IPR029046">
    <property type="entry name" value="LolA/LolB/LppX"/>
</dbReference>
<dbReference type="Gene3D" id="2.50.20.20">
    <property type="match status" value="1"/>
</dbReference>
<evidence type="ECO:0008006" key="7">
    <source>
        <dbReference type="Google" id="ProtNLM"/>
    </source>
</evidence>
<dbReference type="AlphaFoldDB" id="A0A0N9HXJ5"/>
<dbReference type="Proteomes" id="UP000063699">
    <property type="component" value="Chromosome"/>
</dbReference>
<comment type="similarity">
    <text evidence="2">Belongs to the LppX/LprAFG lipoprotein family.</text>
</comment>
<organism evidence="5 6">
    <name type="scientific">Kibdelosporangium phytohabitans</name>
    <dbReference type="NCBI Taxonomy" id="860235"/>
    <lineage>
        <taxon>Bacteria</taxon>
        <taxon>Bacillati</taxon>
        <taxon>Actinomycetota</taxon>
        <taxon>Actinomycetes</taxon>
        <taxon>Pseudonocardiales</taxon>
        <taxon>Pseudonocardiaceae</taxon>
        <taxon>Kibdelosporangium</taxon>
    </lineage>
</organism>
<evidence type="ECO:0000313" key="5">
    <source>
        <dbReference type="EMBL" id="ALG06804.1"/>
    </source>
</evidence>
<keyword evidence="3" id="KW-1003">Cell membrane</keyword>
<dbReference type="CDD" id="cd16334">
    <property type="entry name" value="LppX-like"/>
    <property type="match status" value="1"/>
</dbReference>
<dbReference type="InterPro" id="IPR009830">
    <property type="entry name" value="LppX/LprAFG"/>
</dbReference>
<evidence type="ECO:0000256" key="3">
    <source>
        <dbReference type="ARBA" id="ARBA00022475"/>
    </source>
</evidence>
<evidence type="ECO:0000256" key="1">
    <source>
        <dbReference type="ARBA" id="ARBA00004196"/>
    </source>
</evidence>
<name>A0A0N9HXJ5_9PSEU</name>
<evidence type="ECO:0000313" key="6">
    <source>
        <dbReference type="Proteomes" id="UP000063699"/>
    </source>
</evidence>
<feature type="chain" id="PRO_5006035625" description="LppX_LprAFG lipoprotein" evidence="4">
    <location>
        <begin position="20"/>
        <end position="228"/>
    </location>
</feature>
<reference evidence="5 6" key="1">
    <citation type="submission" date="2015-07" db="EMBL/GenBank/DDBJ databases">
        <title>Genome sequencing of Kibdelosporangium phytohabitans.</title>
        <authorList>
            <person name="Qin S."/>
            <person name="Xing K."/>
        </authorList>
    </citation>
    <scope>NUCLEOTIDE SEQUENCE [LARGE SCALE GENOMIC DNA]</scope>
    <source>
        <strain evidence="5 6">KLBMP1111</strain>
    </source>
</reference>
<protein>
    <recommendedName>
        <fullName evidence="7">LppX_LprAFG lipoprotein</fullName>
    </recommendedName>
</protein>
<sequence length="228" mass="24157">MRAMLKRLLVLGALGLVTAAGCSSTSNDPGSNAGPLPDGASLLKDASESMKPINSATFSLKVNGQVPGVPVKDVSGDLTRKGDAVGKAQLDQFGQTFEVDFVLFEKKIYIKAVTGGWQEFGDATKIYDPSAILDPERGVAKLLTSIESPVTEGREDVNGNKTFRIAGKVAKDKVKDLVPVQSDVTVKVWVKQEGKHLPVRALVEVSPGNSAEITLSEVDKPVTVTKPV</sequence>
<keyword evidence="4" id="KW-0732">Signal</keyword>
<gene>
    <name evidence="5" type="ORF">AOZ06_07580</name>
</gene>
<dbReference type="GO" id="GO:0030313">
    <property type="term" value="C:cell envelope"/>
    <property type="evidence" value="ECO:0007669"/>
    <property type="project" value="UniProtKB-SubCell"/>
</dbReference>
<keyword evidence="6" id="KW-1185">Reference proteome</keyword>
<proteinExistence type="inferred from homology"/>
<dbReference type="KEGG" id="kphy:AOZ06_07580"/>
<feature type="signal peptide" evidence="4">
    <location>
        <begin position="1"/>
        <end position="19"/>
    </location>
</feature>
<dbReference type="PROSITE" id="PS51257">
    <property type="entry name" value="PROKAR_LIPOPROTEIN"/>
    <property type="match status" value="1"/>
</dbReference>
<dbReference type="EMBL" id="CP012752">
    <property type="protein sequence ID" value="ALG06804.1"/>
    <property type="molecule type" value="Genomic_DNA"/>
</dbReference>
<accession>A0A0N9HXJ5</accession>
<keyword evidence="3" id="KW-0472">Membrane</keyword>
<dbReference type="STRING" id="860235.AOZ06_07580"/>
<evidence type="ECO:0000256" key="4">
    <source>
        <dbReference type="SAM" id="SignalP"/>
    </source>
</evidence>